<name>A0A3M7H2M3_HORWE</name>
<dbReference type="PANTHER" id="PTHR10983:SF24">
    <property type="entry name" value="1-ACYLGLYCEROL-3-PHOSPHATE O-ACYLTRANSFERASE 3, ISOFORM E-RELATED"/>
    <property type="match status" value="1"/>
</dbReference>
<evidence type="ECO:0000259" key="4">
    <source>
        <dbReference type="SMART" id="SM00563"/>
    </source>
</evidence>
<organism evidence="5 6">
    <name type="scientific">Hortaea werneckii</name>
    <name type="common">Black yeast</name>
    <name type="synonym">Cladosporium werneckii</name>
    <dbReference type="NCBI Taxonomy" id="91943"/>
    <lineage>
        <taxon>Eukaryota</taxon>
        <taxon>Fungi</taxon>
        <taxon>Dikarya</taxon>
        <taxon>Ascomycota</taxon>
        <taxon>Pezizomycotina</taxon>
        <taxon>Dothideomycetes</taxon>
        <taxon>Dothideomycetidae</taxon>
        <taxon>Mycosphaerellales</taxon>
        <taxon>Teratosphaeriaceae</taxon>
        <taxon>Hortaea</taxon>
    </lineage>
</organism>
<dbReference type="InterPro" id="IPR032098">
    <property type="entry name" value="Acyltransf_C"/>
</dbReference>
<dbReference type="CDD" id="cd07990">
    <property type="entry name" value="LPLAT_LCLAT1-like"/>
    <property type="match status" value="1"/>
</dbReference>
<evidence type="ECO:0000313" key="6">
    <source>
        <dbReference type="Proteomes" id="UP000281468"/>
    </source>
</evidence>
<dbReference type="Pfam" id="PF16076">
    <property type="entry name" value="Acyltransf_C"/>
    <property type="match status" value="1"/>
</dbReference>
<protein>
    <recommendedName>
        <fullName evidence="4">Phospholipid/glycerol acyltransferase domain-containing protein</fullName>
    </recommendedName>
</protein>
<dbReference type="EMBL" id="QWIQ01000103">
    <property type="protein sequence ID" value="RMZ07305.1"/>
    <property type="molecule type" value="Genomic_DNA"/>
</dbReference>
<keyword evidence="3" id="KW-0012">Acyltransferase</keyword>
<evidence type="ECO:0000256" key="1">
    <source>
        <dbReference type="ARBA" id="ARBA00008655"/>
    </source>
</evidence>
<feature type="non-terminal residue" evidence="5">
    <location>
        <position position="1"/>
    </location>
</feature>
<evidence type="ECO:0000256" key="2">
    <source>
        <dbReference type="ARBA" id="ARBA00022679"/>
    </source>
</evidence>
<dbReference type="PANTHER" id="PTHR10983">
    <property type="entry name" value="1-ACYLGLYCEROL-3-PHOSPHATE ACYLTRANSFERASE-RELATED"/>
    <property type="match status" value="1"/>
</dbReference>
<dbReference type="SMART" id="SM00563">
    <property type="entry name" value="PlsC"/>
    <property type="match status" value="1"/>
</dbReference>
<dbReference type="AlphaFoldDB" id="A0A3M7H2M3"/>
<reference evidence="5 6" key="1">
    <citation type="journal article" date="2018" name="BMC Genomics">
        <title>Genomic evidence for intraspecific hybridization in a clonal and extremely halotolerant yeast.</title>
        <authorList>
            <person name="Gostincar C."/>
            <person name="Stajich J.E."/>
            <person name="Zupancic J."/>
            <person name="Zalar P."/>
            <person name="Gunde-Cimerman N."/>
        </authorList>
    </citation>
    <scope>NUCLEOTIDE SEQUENCE [LARGE SCALE GENOMIC DNA]</scope>
    <source>
        <strain evidence="5 6">EXF-171</strain>
    </source>
</reference>
<dbReference type="Proteomes" id="UP000281468">
    <property type="component" value="Unassembled WGS sequence"/>
</dbReference>
<comment type="caution">
    <text evidence="5">The sequence shown here is derived from an EMBL/GenBank/DDBJ whole genome shotgun (WGS) entry which is preliminary data.</text>
</comment>
<accession>A0A3M7H2M3</accession>
<dbReference type="GO" id="GO:0012505">
    <property type="term" value="C:endomembrane system"/>
    <property type="evidence" value="ECO:0007669"/>
    <property type="project" value="TreeGrafter"/>
</dbReference>
<evidence type="ECO:0000256" key="3">
    <source>
        <dbReference type="ARBA" id="ARBA00023315"/>
    </source>
</evidence>
<dbReference type="SUPFAM" id="SSF69593">
    <property type="entry name" value="Glycerol-3-phosphate (1)-acyltransferase"/>
    <property type="match status" value="1"/>
</dbReference>
<keyword evidence="2" id="KW-0808">Transferase</keyword>
<gene>
    <name evidence="5" type="ORF">D0862_04308</name>
</gene>
<feature type="domain" description="Phospholipid/glycerol acyltransferase" evidence="4">
    <location>
        <begin position="171"/>
        <end position="293"/>
    </location>
</feature>
<dbReference type="InterPro" id="IPR002123">
    <property type="entry name" value="Plipid/glycerol_acylTrfase"/>
</dbReference>
<sequence>QIAYTVLCKRSEGTTSVHLQHRAPECLIRRSALVGIGGAGLWRNGGMMTLSPTAPSGAQRCVWHYRATTPMAKELHAPRRLSPPPMDFPSHLALSLRSALLVVPWLARLLVADLLLSALLPLSTVWPDWCNDTSSAIAASIWRGIQRIFTVSNDAAITVSGADQLPPGESAIVISNHVEWSDFYMIQELAERAGMLSRCRWFAKQQLKWVPFLGWGLWAMGMPLVSRRWTQDQREMDRVFDGVLQRRWPIWLVAYSEATRYTMQKRIETEEWCKANGKRLGHHLLYPRTKGFIASVQKLRTTPHVTAVYDVTLAYAQNDKIFQKPPTFGQTIFLPRLSDQWRFYVHVDRHLLADLPKSDEELSLWLEDRWVRKGEHLERLRQLLDNGQSWDVPVNEKR</sequence>
<dbReference type="VEuPathDB" id="FungiDB:BTJ68_02376"/>
<evidence type="ECO:0000313" key="5">
    <source>
        <dbReference type="EMBL" id="RMZ07305.1"/>
    </source>
</evidence>
<proteinExistence type="inferred from homology"/>
<comment type="similarity">
    <text evidence="1">Belongs to the 1-acyl-sn-glycerol-3-phosphate acyltransferase family.</text>
</comment>
<dbReference type="Pfam" id="PF01553">
    <property type="entry name" value="Acyltransferase"/>
    <property type="match status" value="1"/>
</dbReference>
<dbReference type="GO" id="GO:0003841">
    <property type="term" value="F:1-acylglycerol-3-phosphate O-acyltransferase activity"/>
    <property type="evidence" value="ECO:0007669"/>
    <property type="project" value="TreeGrafter"/>
</dbReference>